<accession>A0A0E9VXH3</accession>
<proteinExistence type="predicted"/>
<dbReference type="AlphaFoldDB" id="A0A0E9VXH3"/>
<evidence type="ECO:0000313" key="1">
    <source>
        <dbReference type="EMBL" id="JAH82839.1"/>
    </source>
</evidence>
<sequence>MLHTILLCLGSGWSIHCLNVKI</sequence>
<reference evidence="1" key="1">
    <citation type="submission" date="2014-11" db="EMBL/GenBank/DDBJ databases">
        <authorList>
            <person name="Amaro Gonzalez C."/>
        </authorList>
    </citation>
    <scope>NUCLEOTIDE SEQUENCE</scope>
</reference>
<reference evidence="1" key="2">
    <citation type="journal article" date="2015" name="Fish Shellfish Immunol.">
        <title>Early steps in the European eel (Anguilla anguilla)-Vibrio vulnificus interaction in the gills: Role of the RtxA13 toxin.</title>
        <authorList>
            <person name="Callol A."/>
            <person name="Pajuelo D."/>
            <person name="Ebbesson L."/>
            <person name="Teles M."/>
            <person name="MacKenzie S."/>
            <person name="Amaro C."/>
        </authorList>
    </citation>
    <scope>NUCLEOTIDE SEQUENCE</scope>
</reference>
<dbReference type="EMBL" id="GBXM01025738">
    <property type="protein sequence ID" value="JAH82839.1"/>
    <property type="molecule type" value="Transcribed_RNA"/>
</dbReference>
<name>A0A0E9VXH3_ANGAN</name>
<organism evidence="1">
    <name type="scientific">Anguilla anguilla</name>
    <name type="common">European freshwater eel</name>
    <name type="synonym">Muraena anguilla</name>
    <dbReference type="NCBI Taxonomy" id="7936"/>
    <lineage>
        <taxon>Eukaryota</taxon>
        <taxon>Metazoa</taxon>
        <taxon>Chordata</taxon>
        <taxon>Craniata</taxon>
        <taxon>Vertebrata</taxon>
        <taxon>Euteleostomi</taxon>
        <taxon>Actinopterygii</taxon>
        <taxon>Neopterygii</taxon>
        <taxon>Teleostei</taxon>
        <taxon>Anguilliformes</taxon>
        <taxon>Anguillidae</taxon>
        <taxon>Anguilla</taxon>
    </lineage>
</organism>
<protein>
    <submittedName>
        <fullName evidence="1">Uncharacterized protein</fullName>
    </submittedName>
</protein>